<dbReference type="Proteomes" id="UP000653472">
    <property type="component" value="Unassembled WGS sequence"/>
</dbReference>
<accession>A0A969W8H2</accession>
<sequence>MEFSWSERKRATNLKQHGLDFVDAVLVFAGITYTFEDDRFSYGEQRFVTLGLLARIPVSIVHTENEHEIRIISFRKATKREAEIYFSEVKN</sequence>
<dbReference type="EMBL" id="JAAVXB010000003">
    <property type="protein sequence ID" value="NKF21928.1"/>
    <property type="molecule type" value="Genomic_DNA"/>
</dbReference>
<organism evidence="1 2">
    <name type="scientific">Solimonas marina</name>
    <dbReference type="NCBI Taxonomy" id="2714601"/>
    <lineage>
        <taxon>Bacteria</taxon>
        <taxon>Pseudomonadati</taxon>
        <taxon>Pseudomonadota</taxon>
        <taxon>Gammaproteobacteria</taxon>
        <taxon>Nevskiales</taxon>
        <taxon>Nevskiaceae</taxon>
        <taxon>Solimonas</taxon>
    </lineage>
</organism>
<proteinExistence type="predicted"/>
<comment type="caution">
    <text evidence="1">The sequence shown here is derived from an EMBL/GenBank/DDBJ whole genome shotgun (WGS) entry which is preliminary data.</text>
</comment>
<name>A0A969W8H2_9GAMM</name>
<dbReference type="AlphaFoldDB" id="A0A969W8H2"/>
<keyword evidence="2" id="KW-1185">Reference proteome</keyword>
<dbReference type="InterPro" id="IPR007460">
    <property type="entry name" value="BrnT_toxin"/>
</dbReference>
<dbReference type="Pfam" id="PF04365">
    <property type="entry name" value="BrnT_toxin"/>
    <property type="match status" value="1"/>
</dbReference>
<reference evidence="1" key="1">
    <citation type="submission" date="2020-03" db="EMBL/GenBank/DDBJ databases">
        <title>Solimonas marina sp. nov., isolated from deep seawater of the Pacific Ocean.</title>
        <authorList>
            <person name="Liu X."/>
            <person name="Lai Q."/>
            <person name="Sun F."/>
            <person name="Gai Y."/>
            <person name="Li G."/>
            <person name="Shao Z."/>
        </authorList>
    </citation>
    <scope>NUCLEOTIDE SEQUENCE</scope>
    <source>
        <strain evidence="1">C16B3</strain>
    </source>
</reference>
<dbReference type="Gene3D" id="3.10.450.530">
    <property type="entry name" value="Ribonuclease toxin, BrnT, of type II toxin-antitoxin system"/>
    <property type="match status" value="1"/>
</dbReference>
<evidence type="ECO:0000313" key="2">
    <source>
        <dbReference type="Proteomes" id="UP000653472"/>
    </source>
</evidence>
<gene>
    <name evidence="1" type="ORF">G7Y82_06330</name>
</gene>
<dbReference type="RefSeq" id="WP_168147196.1">
    <property type="nucleotide sequence ID" value="NZ_JAAVXB010000003.1"/>
</dbReference>
<evidence type="ECO:0000313" key="1">
    <source>
        <dbReference type="EMBL" id="NKF21928.1"/>
    </source>
</evidence>
<dbReference type="InterPro" id="IPR038573">
    <property type="entry name" value="BrnT_sf"/>
</dbReference>
<protein>
    <submittedName>
        <fullName evidence="1">BrnT family toxin</fullName>
    </submittedName>
</protein>